<accession>A0A1X0QBU6</accession>
<comment type="caution">
    <text evidence="2">The sequence shown here is derived from an EMBL/GenBank/DDBJ whole genome shotgun (WGS) entry which is preliminary data.</text>
</comment>
<dbReference type="Proteomes" id="UP000192356">
    <property type="component" value="Unassembled WGS sequence"/>
</dbReference>
<feature type="region of interest" description="Disordered" evidence="1">
    <location>
        <begin position="17"/>
        <end position="76"/>
    </location>
</feature>
<proteinExistence type="predicted"/>
<dbReference type="EMBL" id="LVKB01000034">
    <property type="protein sequence ID" value="ORD97227.1"/>
    <property type="molecule type" value="Genomic_DNA"/>
</dbReference>
<dbReference type="VEuPathDB" id="MicrosporidiaDB:HERIO_879"/>
<evidence type="ECO:0000256" key="1">
    <source>
        <dbReference type="SAM" id="MobiDB-lite"/>
    </source>
</evidence>
<feature type="compositionally biased region" description="Polar residues" evidence="1">
    <location>
        <begin position="17"/>
        <end position="27"/>
    </location>
</feature>
<name>A0A1X0QBU6_9MICR</name>
<keyword evidence="3" id="KW-1185">Reference proteome</keyword>
<feature type="compositionally biased region" description="Basic and acidic residues" evidence="1">
    <location>
        <begin position="43"/>
        <end position="68"/>
    </location>
</feature>
<organism evidence="2 3">
    <name type="scientific">Hepatospora eriocheir</name>
    <dbReference type="NCBI Taxonomy" id="1081669"/>
    <lineage>
        <taxon>Eukaryota</taxon>
        <taxon>Fungi</taxon>
        <taxon>Fungi incertae sedis</taxon>
        <taxon>Microsporidia</taxon>
        <taxon>Hepatosporidae</taxon>
        <taxon>Hepatospora</taxon>
    </lineage>
</organism>
<dbReference type="AlphaFoldDB" id="A0A1X0QBU6"/>
<evidence type="ECO:0000313" key="2">
    <source>
        <dbReference type="EMBL" id="ORD97227.1"/>
    </source>
</evidence>
<protein>
    <submittedName>
        <fullName evidence="2">Uncharacterized protein</fullName>
    </submittedName>
</protein>
<dbReference type="VEuPathDB" id="MicrosporidiaDB:A0H76_1649"/>
<evidence type="ECO:0000313" key="3">
    <source>
        <dbReference type="Proteomes" id="UP000192356"/>
    </source>
</evidence>
<reference evidence="2 3" key="1">
    <citation type="journal article" date="2017" name="Environ. Microbiol.">
        <title>Decay of the glycolytic pathway and adaptation to intranuclear parasitism within Enterocytozoonidae microsporidia.</title>
        <authorList>
            <person name="Wiredu Boakye D."/>
            <person name="Jaroenlak P."/>
            <person name="Prachumwat A."/>
            <person name="Williams T.A."/>
            <person name="Bateman K.S."/>
            <person name="Itsathitphaisarn O."/>
            <person name="Sritunyalucksana K."/>
            <person name="Paszkiewicz K.H."/>
            <person name="Moore K.A."/>
            <person name="Stentiford G.D."/>
            <person name="Williams B.A."/>
        </authorList>
    </citation>
    <scope>NUCLEOTIDE SEQUENCE [LARGE SCALE GENOMIC DNA]</scope>
    <source>
        <strain evidence="2 3">GB1</strain>
    </source>
</reference>
<sequence>MIWYLLFLKLNNSTNELSSDTVENKNTNLKRRQNEFDNQPVSEKAKKITKSDNEEEPPTKRQKTDETSKMSGETITGELEEPITLEEFNEIIGFEGLEEIEEKMEPDAIKEIMQSENTQNIILYSHITEETFNFFVELSKRYWKVDPLSSCFPDDINKQYKERIYEIVQRNNFSFPISMFDYYKLLKTQEFKESELEEIADLDSNIIQNNSNKLNFIECFLLKFVHILTFQSRNVCIDQNIEIINMLIDLINRYVMFYSYLLILKEVVNMINNNDIDNLQKTKEELIYSINQNFLSYLSNLSDKEKFDNYFDITNWLNEYSTDINININEDLGDLGDLVDLKLFDYLDNFSNLIKKQHDGNQMKKIIERLSYMYFGFIHLSYKQIASEIKTKCFDHVEKQLIKKIFSLLEYQLLN</sequence>
<gene>
    <name evidence="2" type="ORF">HERIO_879</name>
</gene>